<dbReference type="PANTHER" id="PTHR43157:SF31">
    <property type="entry name" value="PHOSPHATIDYLINOSITOL-GLYCAN BIOSYNTHESIS CLASS F PROTEIN"/>
    <property type="match status" value="1"/>
</dbReference>
<evidence type="ECO:0000256" key="2">
    <source>
        <dbReference type="ARBA" id="ARBA00023002"/>
    </source>
</evidence>
<dbReference type="NCBIfam" id="NF004513">
    <property type="entry name" value="PRK05854.1"/>
    <property type="match status" value="1"/>
</dbReference>
<dbReference type="Pfam" id="PF00106">
    <property type="entry name" value="adh_short"/>
    <property type="match status" value="1"/>
</dbReference>
<accession>A0A917VZA8</accession>
<dbReference type="Proteomes" id="UP000654670">
    <property type="component" value="Unassembled WGS sequence"/>
</dbReference>
<dbReference type="PROSITE" id="PS00061">
    <property type="entry name" value="ADH_SHORT"/>
    <property type="match status" value="1"/>
</dbReference>
<keyword evidence="4" id="KW-1185">Reference proteome</keyword>
<dbReference type="InterPro" id="IPR036291">
    <property type="entry name" value="NAD(P)-bd_dom_sf"/>
</dbReference>
<dbReference type="RefSeq" id="WP_188801943.1">
    <property type="nucleotide sequence ID" value="NZ_BMOK01000003.1"/>
</dbReference>
<proteinExistence type="inferred from homology"/>
<dbReference type="InterPro" id="IPR020904">
    <property type="entry name" value="Sc_DH/Rdtase_CS"/>
</dbReference>
<dbReference type="SUPFAM" id="SSF51735">
    <property type="entry name" value="NAD(P)-binding Rossmann-fold domains"/>
    <property type="match status" value="1"/>
</dbReference>
<name>A0A917VZA8_9BACL</name>
<dbReference type="AlphaFoldDB" id="A0A917VZA8"/>
<comment type="caution">
    <text evidence="3">The sequence shown here is derived from an EMBL/GenBank/DDBJ whole genome shotgun (WGS) entry which is preliminary data.</text>
</comment>
<dbReference type="CDD" id="cd05327">
    <property type="entry name" value="retinol-DH_like_SDR_c_like"/>
    <property type="match status" value="1"/>
</dbReference>
<dbReference type="PANTHER" id="PTHR43157">
    <property type="entry name" value="PHOSPHATIDYLINOSITOL-GLYCAN BIOSYNTHESIS CLASS F PROTEIN-RELATED"/>
    <property type="match status" value="1"/>
</dbReference>
<gene>
    <name evidence="3" type="ORF">GCM10007968_09570</name>
</gene>
<evidence type="ECO:0000256" key="1">
    <source>
        <dbReference type="ARBA" id="ARBA00006484"/>
    </source>
</evidence>
<evidence type="ECO:0000313" key="3">
    <source>
        <dbReference type="EMBL" id="GGL47569.1"/>
    </source>
</evidence>
<dbReference type="Gene3D" id="3.40.50.720">
    <property type="entry name" value="NAD(P)-binding Rossmann-like Domain"/>
    <property type="match status" value="1"/>
</dbReference>
<dbReference type="InterPro" id="IPR002347">
    <property type="entry name" value="SDR_fam"/>
</dbReference>
<keyword evidence="2" id="KW-0560">Oxidoreductase</keyword>
<dbReference type="EMBL" id="BMOK01000003">
    <property type="protein sequence ID" value="GGL47569.1"/>
    <property type="molecule type" value="Genomic_DNA"/>
</dbReference>
<dbReference type="PRINTS" id="PR00081">
    <property type="entry name" value="GDHRDH"/>
</dbReference>
<dbReference type="GO" id="GO:0016491">
    <property type="term" value="F:oxidoreductase activity"/>
    <property type="evidence" value="ECO:0007669"/>
    <property type="project" value="UniProtKB-KW"/>
</dbReference>
<dbReference type="NCBIfam" id="NF004846">
    <property type="entry name" value="PRK06197.1"/>
    <property type="match status" value="1"/>
</dbReference>
<organism evidence="3 4">
    <name type="scientific">Sporolactobacillus putidus</name>
    <dbReference type="NCBI Taxonomy" id="492735"/>
    <lineage>
        <taxon>Bacteria</taxon>
        <taxon>Bacillati</taxon>
        <taxon>Bacillota</taxon>
        <taxon>Bacilli</taxon>
        <taxon>Bacillales</taxon>
        <taxon>Sporolactobacillaceae</taxon>
        <taxon>Sporolactobacillus</taxon>
    </lineage>
</organism>
<protein>
    <submittedName>
        <fullName evidence="3">Short-chain dehydrogenase</fullName>
    </submittedName>
</protein>
<reference evidence="3" key="1">
    <citation type="journal article" date="2014" name="Int. J. Syst. Evol. Microbiol.">
        <title>Complete genome sequence of Corynebacterium casei LMG S-19264T (=DSM 44701T), isolated from a smear-ripened cheese.</title>
        <authorList>
            <consortium name="US DOE Joint Genome Institute (JGI-PGF)"/>
            <person name="Walter F."/>
            <person name="Albersmeier A."/>
            <person name="Kalinowski J."/>
            <person name="Ruckert C."/>
        </authorList>
    </citation>
    <scope>NUCLEOTIDE SEQUENCE</scope>
    <source>
        <strain evidence="3">JCM 15325</strain>
    </source>
</reference>
<reference evidence="3" key="2">
    <citation type="submission" date="2020-09" db="EMBL/GenBank/DDBJ databases">
        <authorList>
            <person name="Sun Q."/>
            <person name="Ohkuma M."/>
        </authorList>
    </citation>
    <scope>NUCLEOTIDE SEQUENCE</scope>
    <source>
        <strain evidence="3">JCM 15325</strain>
    </source>
</reference>
<evidence type="ECO:0000313" key="4">
    <source>
        <dbReference type="Proteomes" id="UP000654670"/>
    </source>
</evidence>
<comment type="similarity">
    <text evidence="1">Belongs to the short-chain dehydrogenases/reductases (SDR) family.</text>
</comment>
<sequence>MDKPWTEQEIPDLTRKTAIVTGASSGLGYETARALAIHGAEVVLAVRNLEKGRQAEEQIKKIAPDAKVSLGKLDLGDLNSIHQFADSFSQIHRSLSLLINNAGVMMPPYGKTEDGFELQFGINFLGHFALTGLLFHKLTSAANSRVVTLSSLAAHHASIDFDNLDGSKGYRPMKFYSQSKLADLLFARQLQYKFDELKISSLSVAAHPGISHTNLSSRNSGKKANRLFLLISKLISQPASMGALPTLFAATSGKISGGEYIGPDGKGGRKGYPFKEPLIERLYDAAVAQKLWTIAEQMTGITYPAPQQG</sequence>